<dbReference type="GO" id="GO:0016740">
    <property type="term" value="F:transferase activity"/>
    <property type="evidence" value="ECO:0007669"/>
    <property type="project" value="UniProtKB-KW"/>
</dbReference>
<evidence type="ECO:0000259" key="4">
    <source>
        <dbReference type="Pfam" id="PF20866"/>
    </source>
</evidence>
<evidence type="ECO:0000313" key="6">
    <source>
        <dbReference type="Proteomes" id="UP001321486"/>
    </source>
</evidence>
<organism evidence="5 6">
    <name type="scientific">Frondihabitans sucicola</name>
    <dbReference type="NCBI Taxonomy" id="1268041"/>
    <lineage>
        <taxon>Bacteria</taxon>
        <taxon>Bacillati</taxon>
        <taxon>Actinomycetota</taxon>
        <taxon>Actinomycetes</taxon>
        <taxon>Micrococcales</taxon>
        <taxon>Microbacteriaceae</taxon>
        <taxon>Frondihabitans</taxon>
    </lineage>
</organism>
<proteinExistence type="predicted"/>
<dbReference type="InterPro" id="IPR049180">
    <property type="entry name" value="MdcG_C"/>
</dbReference>
<evidence type="ECO:0000256" key="1">
    <source>
        <dbReference type="ARBA" id="ARBA00022679"/>
    </source>
</evidence>
<feature type="domain" description="Phosphoribosyl-dephospho-CoA transferase MdcG C-terminal" evidence="3">
    <location>
        <begin position="111"/>
        <end position="205"/>
    </location>
</feature>
<evidence type="ECO:0000256" key="2">
    <source>
        <dbReference type="ARBA" id="ARBA00022695"/>
    </source>
</evidence>
<reference evidence="6" key="1">
    <citation type="journal article" date="2019" name="Int. J. Syst. Evol. Microbiol.">
        <title>The Global Catalogue of Microorganisms (GCM) 10K type strain sequencing project: providing services to taxonomists for standard genome sequencing and annotation.</title>
        <authorList>
            <consortium name="The Broad Institute Genomics Platform"/>
            <consortium name="The Broad Institute Genome Sequencing Center for Infectious Disease"/>
            <person name="Wu L."/>
            <person name="Ma J."/>
        </authorList>
    </citation>
    <scope>NUCLEOTIDE SEQUENCE [LARGE SCALE GENOMIC DNA]</scope>
    <source>
        <strain evidence="6">NBRC 108728</strain>
    </source>
</reference>
<dbReference type="Pfam" id="PF20866">
    <property type="entry name" value="MdcG_N"/>
    <property type="match status" value="1"/>
</dbReference>
<dbReference type="NCBIfam" id="NF002332">
    <property type="entry name" value="PRK01293.1"/>
    <property type="match status" value="1"/>
</dbReference>
<dbReference type="InterPro" id="IPR017557">
    <property type="entry name" value="Holo-ACP_synthase"/>
</dbReference>
<gene>
    <name evidence="5" type="primary">mdcG</name>
    <name evidence="5" type="ORF">GCM10025867_08020</name>
</gene>
<sequence>MAVITRNGARVHDLVRFSVPAADDRLPPWVLRDRESAWGVVRRQSARADGGAALGLRGRERSERVAVEVTTSDILEVVAPEELITRPLSGTVNPGLARALSVLSSVDPQKLGGLVWGPTGSAGFELATGIPAVRETSDLDMILRADRPVTREVAGRILHFLLTLPCRVDCLLEIGRGAVALAEWAAGDGGVLLRTPSGPVLTKNPWQDCAS</sequence>
<evidence type="ECO:0000259" key="3">
    <source>
        <dbReference type="Pfam" id="PF10620"/>
    </source>
</evidence>
<dbReference type="NCBIfam" id="TIGR03135">
    <property type="entry name" value="malonate_mdcG"/>
    <property type="match status" value="1"/>
</dbReference>
<dbReference type="InterPro" id="IPR048903">
    <property type="entry name" value="MdcG_N"/>
</dbReference>
<keyword evidence="6" id="KW-1185">Reference proteome</keyword>
<feature type="domain" description="Phosphoribosyl-dephospho-CoA transferase MdcG N-terminal" evidence="4">
    <location>
        <begin position="10"/>
        <end position="80"/>
    </location>
</feature>
<accession>A0ABN6XUR3</accession>
<evidence type="ECO:0000313" key="5">
    <source>
        <dbReference type="EMBL" id="BDZ48561.1"/>
    </source>
</evidence>
<name>A0ABN6XUR3_9MICO</name>
<dbReference type="Pfam" id="PF10620">
    <property type="entry name" value="MdcG"/>
    <property type="match status" value="1"/>
</dbReference>
<keyword evidence="1 5" id="KW-0808">Transferase</keyword>
<protein>
    <submittedName>
        <fullName evidence="5">Phosphoribosyl-dephospho-CoA transferase</fullName>
    </submittedName>
</protein>
<keyword evidence="2" id="KW-0548">Nucleotidyltransferase</keyword>
<dbReference type="Proteomes" id="UP001321486">
    <property type="component" value="Chromosome"/>
</dbReference>
<dbReference type="EMBL" id="AP027732">
    <property type="protein sequence ID" value="BDZ48561.1"/>
    <property type="molecule type" value="Genomic_DNA"/>
</dbReference>